<gene>
    <name evidence="2" type="ORF">Zmor_003126</name>
</gene>
<feature type="compositionally biased region" description="Basic residues" evidence="1">
    <location>
        <begin position="11"/>
        <end position="25"/>
    </location>
</feature>
<dbReference type="Proteomes" id="UP001168821">
    <property type="component" value="Unassembled WGS sequence"/>
</dbReference>
<feature type="region of interest" description="Disordered" evidence="1">
    <location>
        <begin position="1"/>
        <end position="60"/>
    </location>
</feature>
<comment type="caution">
    <text evidence="2">The sequence shown here is derived from an EMBL/GenBank/DDBJ whole genome shotgun (WGS) entry which is preliminary data.</text>
</comment>
<accession>A0AA38M1Q7</accession>
<feature type="compositionally biased region" description="Polar residues" evidence="1">
    <location>
        <begin position="26"/>
        <end position="46"/>
    </location>
</feature>
<proteinExistence type="predicted"/>
<dbReference type="AlphaFoldDB" id="A0AA38M1Q7"/>
<evidence type="ECO:0000313" key="3">
    <source>
        <dbReference type="Proteomes" id="UP001168821"/>
    </source>
</evidence>
<feature type="compositionally biased region" description="Basic and acidic residues" evidence="1">
    <location>
        <begin position="47"/>
        <end position="60"/>
    </location>
</feature>
<sequence length="95" mass="10631">MSFHPNDPSRRRTRSASATKKRNWPRTRQSLRGNIYTASRPSTNHTIPDHKSIKAGKPHADPIQELPLVCKAGNPRRDGVFAIPAVPTTYQPPHS</sequence>
<evidence type="ECO:0000256" key="1">
    <source>
        <dbReference type="SAM" id="MobiDB-lite"/>
    </source>
</evidence>
<protein>
    <submittedName>
        <fullName evidence="2">Uncharacterized protein</fullName>
    </submittedName>
</protein>
<reference evidence="2" key="1">
    <citation type="journal article" date="2023" name="G3 (Bethesda)">
        <title>Whole genome assemblies of Zophobas morio and Tenebrio molitor.</title>
        <authorList>
            <person name="Kaur S."/>
            <person name="Stinson S.A."/>
            <person name="diCenzo G.C."/>
        </authorList>
    </citation>
    <scope>NUCLEOTIDE SEQUENCE</scope>
    <source>
        <strain evidence="2">QUZm001</strain>
    </source>
</reference>
<organism evidence="2 3">
    <name type="scientific">Zophobas morio</name>
    <dbReference type="NCBI Taxonomy" id="2755281"/>
    <lineage>
        <taxon>Eukaryota</taxon>
        <taxon>Metazoa</taxon>
        <taxon>Ecdysozoa</taxon>
        <taxon>Arthropoda</taxon>
        <taxon>Hexapoda</taxon>
        <taxon>Insecta</taxon>
        <taxon>Pterygota</taxon>
        <taxon>Neoptera</taxon>
        <taxon>Endopterygota</taxon>
        <taxon>Coleoptera</taxon>
        <taxon>Polyphaga</taxon>
        <taxon>Cucujiformia</taxon>
        <taxon>Tenebrionidae</taxon>
        <taxon>Zophobas</taxon>
    </lineage>
</organism>
<evidence type="ECO:0000313" key="2">
    <source>
        <dbReference type="EMBL" id="KAJ3639789.1"/>
    </source>
</evidence>
<name>A0AA38M1Q7_9CUCU</name>
<keyword evidence="3" id="KW-1185">Reference proteome</keyword>
<dbReference type="EMBL" id="JALNTZ010000010">
    <property type="protein sequence ID" value="KAJ3639789.1"/>
    <property type="molecule type" value="Genomic_DNA"/>
</dbReference>